<protein>
    <submittedName>
        <fullName evidence="1">Uncharacterized protein</fullName>
    </submittedName>
</protein>
<dbReference type="Proteomes" id="UP000223968">
    <property type="component" value="Unassembled WGS sequence"/>
</dbReference>
<dbReference type="OrthoDB" id="1606438at2759"/>
<dbReference type="PANTHER" id="PTHR43712">
    <property type="entry name" value="PUTATIVE (AFU_ORTHOLOGUE AFUA_4G14580)-RELATED"/>
    <property type="match status" value="1"/>
</dbReference>
<reference evidence="1 2" key="1">
    <citation type="submission" date="2017-10" db="EMBL/GenBank/DDBJ databases">
        <title>Comparative genomics in systemic dimorphic fungi from Ajellomycetaceae.</title>
        <authorList>
            <person name="Munoz J.F."/>
            <person name="Mcewen J.G."/>
            <person name="Clay O.K."/>
            <person name="Cuomo C.A."/>
        </authorList>
    </citation>
    <scope>NUCLEOTIDE SEQUENCE [LARGE SCALE GENOMIC DNA]</scope>
    <source>
        <strain evidence="1 2">UAMH5409</strain>
    </source>
</reference>
<proteinExistence type="predicted"/>
<evidence type="ECO:0000313" key="1">
    <source>
        <dbReference type="EMBL" id="PGH15189.1"/>
    </source>
</evidence>
<gene>
    <name evidence="1" type="ORF">AJ79_02554</name>
</gene>
<organism evidence="1 2">
    <name type="scientific">Helicocarpus griseus UAMH5409</name>
    <dbReference type="NCBI Taxonomy" id="1447875"/>
    <lineage>
        <taxon>Eukaryota</taxon>
        <taxon>Fungi</taxon>
        <taxon>Dikarya</taxon>
        <taxon>Ascomycota</taxon>
        <taxon>Pezizomycotina</taxon>
        <taxon>Eurotiomycetes</taxon>
        <taxon>Eurotiomycetidae</taxon>
        <taxon>Onygenales</taxon>
        <taxon>Ajellomycetaceae</taxon>
        <taxon>Helicocarpus</taxon>
    </lineage>
</organism>
<comment type="caution">
    <text evidence="1">The sequence shown here is derived from an EMBL/GenBank/DDBJ whole genome shotgun (WGS) entry which is preliminary data.</text>
</comment>
<sequence length="205" mass="23103">MPSANRLILLSNIISEKTKVITDFLASKGLEPPSFDARLELIAATEELHILSLGPRDHIKNICWVALDPLSLQGVCTFKVAEAVPLTSQIPYEEVTKKCHELSGIYVPLYNMRRIIRHAITNHFPPEPELGPVAHNRASRLLLEDETLNAWVELFTVDKWPGFRNAIAAMKKWPGSEESNRTRINVAYGNDLRWFDHISRPVGSG</sequence>
<dbReference type="EMBL" id="PDNB01000027">
    <property type="protein sequence ID" value="PGH15189.1"/>
    <property type="molecule type" value="Genomic_DNA"/>
</dbReference>
<keyword evidence="2" id="KW-1185">Reference proteome</keyword>
<evidence type="ECO:0000313" key="2">
    <source>
        <dbReference type="Proteomes" id="UP000223968"/>
    </source>
</evidence>
<dbReference type="AlphaFoldDB" id="A0A2B7Y232"/>
<name>A0A2B7Y232_9EURO</name>
<dbReference type="PANTHER" id="PTHR43712:SF5">
    <property type="entry name" value="O-METHYLTRANSFERASE ASQN-RELATED"/>
    <property type="match status" value="1"/>
</dbReference>
<accession>A0A2B7Y232</accession>